<feature type="compositionally biased region" description="Basic and acidic residues" evidence="1">
    <location>
        <begin position="360"/>
        <end position="371"/>
    </location>
</feature>
<feature type="region of interest" description="Disordered" evidence="1">
    <location>
        <begin position="527"/>
        <end position="584"/>
    </location>
</feature>
<feature type="compositionally biased region" description="Polar residues" evidence="1">
    <location>
        <begin position="72"/>
        <end position="92"/>
    </location>
</feature>
<comment type="caution">
    <text evidence="2">The sequence shown here is derived from an EMBL/GenBank/DDBJ whole genome shotgun (WGS) entry which is preliminary data.</text>
</comment>
<feature type="compositionally biased region" description="Basic residues" evidence="1">
    <location>
        <begin position="39"/>
        <end position="48"/>
    </location>
</feature>
<feature type="compositionally biased region" description="Basic residues" evidence="1">
    <location>
        <begin position="134"/>
        <end position="145"/>
    </location>
</feature>
<reference evidence="2 3" key="1">
    <citation type="journal article" date="2023" name="Elife">
        <title>Identification of key yeast species and microbe-microbe interactions impacting larval growth of Drosophila in the wild.</title>
        <authorList>
            <person name="Mure A."/>
            <person name="Sugiura Y."/>
            <person name="Maeda R."/>
            <person name="Honda K."/>
            <person name="Sakurai N."/>
            <person name="Takahashi Y."/>
            <person name="Watada M."/>
            <person name="Katoh T."/>
            <person name="Gotoh A."/>
            <person name="Gotoh Y."/>
            <person name="Taniguchi I."/>
            <person name="Nakamura K."/>
            <person name="Hayashi T."/>
            <person name="Katayama T."/>
            <person name="Uemura T."/>
            <person name="Hattori Y."/>
        </authorList>
    </citation>
    <scope>NUCLEOTIDE SEQUENCE [LARGE SCALE GENOMIC DNA]</scope>
    <source>
        <strain evidence="2 3">SC-9</strain>
    </source>
</reference>
<feature type="compositionally biased region" description="Polar residues" evidence="1">
    <location>
        <begin position="262"/>
        <end position="273"/>
    </location>
</feature>
<feature type="compositionally biased region" description="Low complexity" evidence="1">
    <location>
        <begin position="277"/>
        <end position="290"/>
    </location>
</feature>
<feature type="compositionally biased region" description="Acidic residues" evidence="1">
    <location>
        <begin position="544"/>
        <end position="560"/>
    </location>
</feature>
<feature type="compositionally biased region" description="Basic and acidic residues" evidence="1">
    <location>
        <begin position="51"/>
        <end position="60"/>
    </location>
</feature>
<protein>
    <submittedName>
        <fullName evidence="2">Uncharacterized protein</fullName>
    </submittedName>
</protein>
<feature type="region of interest" description="Disordered" evidence="1">
    <location>
        <begin position="206"/>
        <end position="489"/>
    </location>
</feature>
<dbReference type="Proteomes" id="UP001360560">
    <property type="component" value="Unassembled WGS sequence"/>
</dbReference>
<evidence type="ECO:0000313" key="2">
    <source>
        <dbReference type="EMBL" id="GMM36059.1"/>
    </source>
</evidence>
<accession>A0AAV5QNM8</accession>
<evidence type="ECO:0000313" key="3">
    <source>
        <dbReference type="Proteomes" id="UP001360560"/>
    </source>
</evidence>
<organism evidence="2 3">
    <name type="scientific">Saccharomycopsis crataegensis</name>
    <dbReference type="NCBI Taxonomy" id="43959"/>
    <lineage>
        <taxon>Eukaryota</taxon>
        <taxon>Fungi</taxon>
        <taxon>Dikarya</taxon>
        <taxon>Ascomycota</taxon>
        <taxon>Saccharomycotina</taxon>
        <taxon>Saccharomycetes</taxon>
        <taxon>Saccharomycopsidaceae</taxon>
        <taxon>Saccharomycopsis</taxon>
    </lineage>
</organism>
<feature type="compositionally biased region" description="Basic residues" evidence="1">
    <location>
        <begin position="453"/>
        <end position="480"/>
    </location>
</feature>
<sequence length="584" mass="65817">MQRKENTIFTKQQPDSIARGVAMNNNKLPQPRYNSKDPRLRRRNRAGIKPRNPENIKDGRVLQNEKGVPKPQSLSTGRTGATYNQQSPLTSPTFPPESSFRSSRINKPSNSIRSRQPIHGKVGTGGRQNLFIKRPTHRSKSKKVPPTKPAITAQSIRENTNELNEAEIDELFNDNAEPKESDRAENDKFTTNIVANDGLIARNESIITNESKGPPNQADSDQSTITNENKGLPAQIHSSESIITNENRRPQNQRDGNKATTEKSGNNSNSQPLPSLEQEFSSSDSDGSSSDIEDLEESDPELGFSKHGVETFAPKMPSTDPLFVRISDEDSAEKSSATINKDIGVAPPISGLSFHKSLLKKTDQSDAEKKPVSKIQSTETDANNVNQSNSDSDDIIILGETRLRKKKKKETSPQAQNKPKKQLRRESPFQNNKKTSDEDGNYDFDNIALSQLGKKRTKNKPKVVKNNKSKLVKRRPKAKQNRPANMRNFEEIWRSLKLNEKRQQKIEDEDDDSDSWVPYPKIYRYKLSFSDEDNDDKDKYFMEEDKDDEESDSGESEDETSLLSMINSTSPKSNRPRLDKGHIT</sequence>
<dbReference type="RefSeq" id="XP_064853055.1">
    <property type="nucleotide sequence ID" value="XM_064996983.1"/>
</dbReference>
<proteinExistence type="predicted"/>
<name>A0AAV5QNM8_9ASCO</name>
<feature type="compositionally biased region" description="Acidic residues" evidence="1">
    <location>
        <begin position="291"/>
        <end position="300"/>
    </location>
</feature>
<keyword evidence="3" id="KW-1185">Reference proteome</keyword>
<evidence type="ECO:0000256" key="1">
    <source>
        <dbReference type="SAM" id="MobiDB-lite"/>
    </source>
</evidence>
<feature type="compositionally biased region" description="Polar residues" evidence="1">
    <location>
        <begin position="236"/>
        <end position="245"/>
    </location>
</feature>
<feature type="compositionally biased region" description="Polar residues" evidence="1">
    <location>
        <begin position="217"/>
        <end position="229"/>
    </location>
</feature>
<feature type="compositionally biased region" description="Polar residues" evidence="1">
    <location>
        <begin position="99"/>
        <end position="114"/>
    </location>
</feature>
<dbReference type="AlphaFoldDB" id="A0AAV5QNM8"/>
<dbReference type="EMBL" id="BTFZ01000011">
    <property type="protein sequence ID" value="GMM36059.1"/>
    <property type="molecule type" value="Genomic_DNA"/>
</dbReference>
<gene>
    <name evidence="2" type="ORF">DASC09_033840</name>
</gene>
<dbReference type="GeneID" id="90074034"/>
<feature type="region of interest" description="Disordered" evidence="1">
    <location>
        <begin position="1"/>
        <end position="149"/>
    </location>
</feature>